<proteinExistence type="predicted"/>
<protein>
    <submittedName>
        <fullName evidence="1">Uncharacterized protein</fullName>
    </submittedName>
</protein>
<name>A0A7Y9YEH1_9ACTN</name>
<sequence length="213" mass="23137">MGRLADLLRRPAPGPTSLEHARDVGRRLARDGASVGEALRTLRAEEQARGREPRTEEVEALVEGWADTTLGHLHRLTCEDPLTGLATTAHLRTRLAEQRRAGLDLAQAHALVVVSPGGTEGDRPAHDSDSLRAALWGAALGERVRVVFGEETVAHTASGRVVVLAHKDRRLEGLVGLLRRLLLEDGYDVTTRVHPLPEGELELVLLLERLDGA</sequence>
<accession>A0A7Y9YEH1</accession>
<evidence type="ECO:0000313" key="2">
    <source>
        <dbReference type="Proteomes" id="UP000537326"/>
    </source>
</evidence>
<dbReference type="Proteomes" id="UP000537326">
    <property type="component" value="Unassembled WGS sequence"/>
</dbReference>
<organism evidence="1 2">
    <name type="scientific">Nocardioides marinus</name>
    <dbReference type="NCBI Taxonomy" id="374514"/>
    <lineage>
        <taxon>Bacteria</taxon>
        <taxon>Bacillati</taxon>
        <taxon>Actinomycetota</taxon>
        <taxon>Actinomycetes</taxon>
        <taxon>Propionibacteriales</taxon>
        <taxon>Nocardioidaceae</taxon>
        <taxon>Nocardioides</taxon>
    </lineage>
</organism>
<keyword evidence="2" id="KW-1185">Reference proteome</keyword>
<reference evidence="1 2" key="1">
    <citation type="submission" date="2020-07" db="EMBL/GenBank/DDBJ databases">
        <title>Sequencing the genomes of 1000 actinobacteria strains.</title>
        <authorList>
            <person name="Klenk H.-P."/>
        </authorList>
    </citation>
    <scope>NUCLEOTIDE SEQUENCE [LARGE SCALE GENOMIC DNA]</scope>
    <source>
        <strain evidence="1 2">DSM 18248</strain>
    </source>
</reference>
<dbReference type="AlphaFoldDB" id="A0A7Y9YEH1"/>
<evidence type="ECO:0000313" key="1">
    <source>
        <dbReference type="EMBL" id="NYI09574.1"/>
    </source>
</evidence>
<comment type="caution">
    <text evidence="1">The sequence shown here is derived from an EMBL/GenBank/DDBJ whole genome shotgun (WGS) entry which is preliminary data.</text>
</comment>
<dbReference type="RefSeq" id="WP_179530525.1">
    <property type="nucleotide sequence ID" value="NZ_BAAAPP010000012.1"/>
</dbReference>
<gene>
    <name evidence="1" type="ORF">BKA05_001089</name>
</gene>
<dbReference type="EMBL" id="JACBZI010000001">
    <property type="protein sequence ID" value="NYI09574.1"/>
    <property type="molecule type" value="Genomic_DNA"/>
</dbReference>